<keyword evidence="2" id="KW-1185">Reference proteome</keyword>
<accession>A0ABT7AWG9</accession>
<reference evidence="1 2" key="1">
    <citation type="submission" date="2023-01" db="EMBL/GenBank/DDBJ databases">
        <title>Novel diversity within Roseofilum (Cyanobacteria; Desertifilaceae) from marine benthic mats with descriptions of four novel species.</title>
        <authorList>
            <person name="Wang Y."/>
            <person name="Berthold D.E."/>
            <person name="Hu J."/>
            <person name="Lefler F.W."/>
            <person name="Laughinghouse H.D. IV."/>
        </authorList>
    </citation>
    <scope>NUCLEOTIDE SEQUENCE [LARGE SCALE GENOMIC DNA]</scope>
    <source>
        <strain evidence="1 2">BLCC-M154</strain>
    </source>
</reference>
<protein>
    <submittedName>
        <fullName evidence="1">Uncharacterized protein</fullName>
    </submittedName>
</protein>
<organism evidence="1 2">
    <name type="scientific">Roseofilum acuticapitatum BLCC-M154</name>
    <dbReference type="NCBI Taxonomy" id="3022444"/>
    <lineage>
        <taxon>Bacteria</taxon>
        <taxon>Bacillati</taxon>
        <taxon>Cyanobacteriota</taxon>
        <taxon>Cyanophyceae</taxon>
        <taxon>Desertifilales</taxon>
        <taxon>Desertifilaceae</taxon>
        <taxon>Roseofilum</taxon>
        <taxon>Roseofilum acuticapitatum</taxon>
    </lineage>
</organism>
<comment type="caution">
    <text evidence="1">The sequence shown here is derived from an EMBL/GenBank/DDBJ whole genome shotgun (WGS) entry which is preliminary data.</text>
</comment>
<sequence>MVSSLRQANDNLPRVDYRDILDRIVQAIANQPHLFRVSDDSERLLVNIEAIAHQIAQQNLTDPILGVDWRVRAATVNFSDSCAAEFPDKIRAIRQALLEQLQLSLRAKNLETSAFLSSLLQDFSTFQNAQPSLDLSYPFKAYTGLQKERLQIQSPGSIKFHKLTITVDGADRFDQHLPEELRRYLSEQLHPETDEQQDDLQDVLTDLIRDKNSDLDRLKRLMDTEVLGQLKKAAKIQYLEYLEQNINASKHPEVIYLRDLIRRLKALNDYIADPNKADAEYAFSYQGQPVNFRQLFSRAEALDILPVIPIIEGYLGETTDPLHHRRQFIFGLKLKFNGPVQNQGSDNAFDYYCSLLDLDREENQALTRSQYGVAKIFKVAFLYFFVFASDCDPEAEGYNYSNELNYDPVARFEAKILGTLQGDNDEAKVSLLRGILRGLDQRNAREKVNRLVKLVKETLKQRRVLPADEQCIHVGVRKTLLERDVEEILRRQTLFREVLRGNPKQCLQYLSVGEAAVNPDIFCQLPVTIKIEDIRYAETSDSQSFSMSYNLERLQSFPVLLMPRKCRASQEYSRLKNRKLVLFEMDTQANQDLDNQQAFLYRFTFTLLFYIVVQQLASYLPNRENLFIPIVRFHLTNKNDSSPLEEFMLNLSVTVSHLLNEENILANFQGFDITRNNVHKTRNGLSSLYSRLPKVFSFDNREETPQLEKLAIIVVSSRETDAHYQADRSQHLSNLMGEVVSVTRRQDDRIEINCLSTFSDSYSRSELFKNPLVLRDKITELYQQGYRHFVYIAKAPYTSSLNMTVEEDRLFFMSRSLIRCLRDNNPDILIYPMFFDKYYVRSSMNLKPKSLYVQDIRELTQLVNDPSQQAVVFFNLFNGLKVGKKDERFYNGVISYATLLNTYNGILDNEVIYQGLLHEGELKHDILQYLTLFHFSRYEATRNISLKLDPYQNIIGDYSVGKLSLFKHMNGKSEFNSLAFLTEVKKALI</sequence>
<evidence type="ECO:0000313" key="1">
    <source>
        <dbReference type="EMBL" id="MDJ1171235.1"/>
    </source>
</evidence>
<evidence type="ECO:0000313" key="2">
    <source>
        <dbReference type="Proteomes" id="UP001235303"/>
    </source>
</evidence>
<dbReference type="Proteomes" id="UP001235303">
    <property type="component" value="Unassembled WGS sequence"/>
</dbReference>
<gene>
    <name evidence="1" type="ORF">PMG71_17540</name>
</gene>
<proteinExistence type="predicted"/>
<dbReference type="EMBL" id="JAQOSP010000109">
    <property type="protein sequence ID" value="MDJ1171235.1"/>
    <property type="molecule type" value="Genomic_DNA"/>
</dbReference>
<name>A0ABT7AWG9_9CYAN</name>
<dbReference type="RefSeq" id="WP_283754989.1">
    <property type="nucleotide sequence ID" value="NZ_JAQOSP010000109.1"/>
</dbReference>